<accession>A0A9W5TYM5</accession>
<dbReference type="RefSeq" id="WP_188725245.1">
    <property type="nucleotide sequence ID" value="NZ_BMJD01000018.1"/>
</dbReference>
<dbReference type="SUPFAM" id="SSF53098">
    <property type="entry name" value="Ribonuclease H-like"/>
    <property type="match status" value="1"/>
</dbReference>
<evidence type="ECO:0000313" key="3">
    <source>
        <dbReference type="Proteomes" id="UP000621492"/>
    </source>
</evidence>
<protein>
    <submittedName>
        <fullName evidence="2">IS4 family transposase ISDha5</fullName>
    </submittedName>
</protein>
<name>A0A9W5TYM5_9BACI</name>
<reference evidence="2" key="1">
    <citation type="journal article" date="2014" name="Int. J. Syst. Evol. Microbiol.">
        <title>Complete genome sequence of Corynebacterium casei LMG S-19264T (=DSM 44701T), isolated from a smear-ripened cheese.</title>
        <authorList>
            <consortium name="US DOE Joint Genome Institute (JGI-PGF)"/>
            <person name="Walter F."/>
            <person name="Albersmeier A."/>
            <person name="Kalinowski J."/>
            <person name="Ruckert C."/>
        </authorList>
    </citation>
    <scope>NUCLEOTIDE SEQUENCE</scope>
    <source>
        <strain evidence="2">CGMCC 1.15454</strain>
    </source>
</reference>
<reference evidence="2" key="2">
    <citation type="submission" date="2020-09" db="EMBL/GenBank/DDBJ databases">
        <authorList>
            <person name="Sun Q."/>
            <person name="Zhou Y."/>
        </authorList>
    </citation>
    <scope>NUCLEOTIDE SEQUENCE</scope>
    <source>
        <strain evidence="2">CGMCC 1.15454</strain>
    </source>
</reference>
<evidence type="ECO:0000313" key="2">
    <source>
        <dbReference type="EMBL" id="GGB45755.1"/>
    </source>
</evidence>
<dbReference type="Pfam" id="PF13546">
    <property type="entry name" value="DDE_5"/>
    <property type="match status" value="1"/>
</dbReference>
<evidence type="ECO:0000259" key="1">
    <source>
        <dbReference type="Pfam" id="PF13546"/>
    </source>
</evidence>
<dbReference type="Gene3D" id="3.90.350.10">
    <property type="entry name" value="Transposase Inhibitor Protein From Tn5, Chain A, domain 1"/>
    <property type="match status" value="1"/>
</dbReference>
<proteinExistence type="predicted"/>
<dbReference type="InterPro" id="IPR038721">
    <property type="entry name" value="IS701-like_DDE_dom"/>
</dbReference>
<dbReference type="EMBL" id="BMJD01000018">
    <property type="protein sequence ID" value="GGB45755.1"/>
    <property type="molecule type" value="Genomic_DNA"/>
</dbReference>
<keyword evidence="3" id="KW-1185">Reference proteome</keyword>
<gene>
    <name evidence="2" type="ORF">GCM10011409_24170</name>
</gene>
<sequence>MIAENDQNKQLPNEIKLTFKELNVLTHLRKAGITKSFGFSCAYIFKLIFCLIFENKNWFRMLESKKSSDVPAKDTVYRFLNQSTFNWRRFLLSLAAYTIAKVSKLTHHNRPKALILDDSSYDRNRSKHVELLARCFDHASQKMRFYKGFRMLTLGWSDGATFMPIDFSLLRSKKSQINGMSETIDKRTSGYKRRLEALQAAPEQIPDMLKRAMNAGIDASYVLMDTWFTQQPLIKAITEQGLDVIGMVKKLKQRYLVDGKRVSLDQLYRLAKPIDGKKGILRSIHTTQANGVSVKVVFVRNRNKKSDWLAILSTDCTLSDQEIIRIYGMRWDIEVFFKTTKSLLKLQKEFQSRSYDALISHTTIVFTRYIALSWQNRCSTDDRTLGGMFYELCDEINELDWAVTLQQLIELLEDTLKHNNKRIQKLIKSQLQQWITGLPNYIKVYLPVSACES</sequence>
<dbReference type="AlphaFoldDB" id="A0A9W5TYM5"/>
<organism evidence="2 3">
    <name type="scientific">Lentibacillus populi</name>
    <dbReference type="NCBI Taxonomy" id="1827502"/>
    <lineage>
        <taxon>Bacteria</taxon>
        <taxon>Bacillati</taxon>
        <taxon>Bacillota</taxon>
        <taxon>Bacilli</taxon>
        <taxon>Bacillales</taxon>
        <taxon>Bacillaceae</taxon>
        <taxon>Lentibacillus</taxon>
    </lineage>
</organism>
<comment type="caution">
    <text evidence="2">The sequence shown here is derived from an EMBL/GenBank/DDBJ whole genome shotgun (WGS) entry which is preliminary data.</text>
</comment>
<dbReference type="InterPro" id="IPR012337">
    <property type="entry name" value="RNaseH-like_sf"/>
</dbReference>
<dbReference type="Proteomes" id="UP000621492">
    <property type="component" value="Unassembled WGS sequence"/>
</dbReference>
<dbReference type="InterPro" id="IPR006783">
    <property type="entry name" value="Transposase_ISC1217"/>
</dbReference>
<dbReference type="Pfam" id="PF04693">
    <property type="entry name" value="DDE_Tnp_2"/>
    <property type="match status" value="1"/>
</dbReference>
<feature type="domain" description="Transposase IS701-like DDE" evidence="1">
    <location>
        <begin position="72"/>
        <end position="257"/>
    </location>
</feature>